<dbReference type="EMBL" id="JAAGOA010000003">
    <property type="protein sequence ID" value="NED99820.1"/>
    <property type="molecule type" value="Genomic_DNA"/>
</dbReference>
<keyword evidence="2 4" id="KW-0238">DNA-binding</keyword>
<dbReference type="SUPFAM" id="SSF46689">
    <property type="entry name" value="Homeodomain-like"/>
    <property type="match status" value="1"/>
</dbReference>
<dbReference type="Gene3D" id="1.10.357.10">
    <property type="entry name" value="Tetracycline Repressor, domain 2"/>
    <property type="match status" value="1"/>
</dbReference>
<dbReference type="PRINTS" id="PR00455">
    <property type="entry name" value="HTHTETR"/>
</dbReference>
<feature type="DNA-binding region" description="H-T-H motif" evidence="4">
    <location>
        <begin position="44"/>
        <end position="63"/>
    </location>
</feature>
<dbReference type="PANTHER" id="PTHR30055:SF234">
    <property type="entry name" value="HTH-TYPE TRANSCRIPTIONAL REGULATOR BETI"/>
    <property type="match status" value="1"/>
</dbReference>
<reference evidence="6 7" key="1">
    <citation type="submission" date="2020-02" db="EMBL/GenBank/DDBJ databases">
        <authorList>
            <person name="Li X.-J."/>
            <person name="Han X.-M."/>
        </authorList>
    </citation>
    <scope>NUCLEOTIDE SEQUENCE [LARGE SCALE GENOMIC DNA]</scope>
    <source>
        <strain evidence="6 7">CCTCC AB 2017055</strain>
    </source>
</reference>
<proteinExistence type="predicted"/>
<dbReference type="Proteomes" id="UP000475214">
    <property type="component" value="Unassembled WGS sequence"/>
</dbReference>
<dbReference type="AlphaFoldDB" id="A0A6L9S511"/>
<name>A0A6L9S511_9ACTN</name>
<dbReference type="PROSITE" id="PS50977">
    <property type="entry name" value="HTH_TETR_2"/>
    <property type="match status" value="1"/>
</dbReference>
<evidence type="ECO:0000313" key="7">
    <source>
        <dbReference type="Proteomes" id="UP000475214"/>
    </source>
</evidence>
<keyword evidence="3" id="KW-0804">Transcription</keyword>
<evidence type="ECO:0000256" key="2">
    <source>
        <dbReference type="ARBA" id="ARBA00023125"/>
    </source>
</evidence>
<evidence type="ECO:0000259" key="5">
    <source>
        <dbReference type="PROSITE" id="PS50977"/>
    </source>
</evidence>
<dbReference type="GO" id="GO:0003700">
    <property type="term" value="F:DNA-binding transcription factor activity"/>
    <property type="evidence" value="ECO:0007669"/>
    <property type="project" value="TreeGrafter"/>
</dbReference>
<evidence type="ECO:0000313" key="6">
    <source>
        <dbReference type="EMBL" id="NED99820.1"/>
    </source>
</evidence>
<dbReference type="PANTHER" id="PTHR30055">
    <property type="entry name" value="HTH-TYPE TRANSCRIPTIONAL REGULATOR RUTR"/>
    <property type="match status" value="1"/>
</dbReference>
<comment type="caution">
    <text evidence="6">The sequence shown here is derived from an EMBL/GenBank/DDBJ whole genome shotgun (WGS) entry which is preliminary data.</text>
</comment>
<evidence type="ECO:0000256" key="3">
    <source>
        <dbReference type="ARBA" id="ARBA00023163"/>
    </source>
</evidence>
<evidence type="ECO:0000256" key="1">
    <source>
        <dbReference type="ARBA" id="ARBA00023015"/>
    </source>
</evidence>
<keyword evidence="7" id="KW-1185">Reference proteome</keyword>
<dbReference type="InterPro" id="IPR050109">
    <property type="entry name" value="HTH-type_TetR-like_transc_reg"/>
</dbReference>
<keyword evidence="1" id="KW-0805">Transcription regulation</keyword>
<dbReference type="InterPro" id="IPR009057">
    <property type="entry name" value="Homeodomain-like_sf"/>
</dbReference>
<dbReference type="InterPro" id="IPR036271">
    <property type="entry name" value="Tet_transcr_reg_TetR-rel_C_sf"/>
</dbReference>
<feature type="domain" description="HTH tetR-type" evidence="5">
    <location>
        <begin position="21"/>
        <end position="81"/>
    </location>
</feature>
<dbReference type="SUPFAM" id="SSF48498">
    <property type="entry name" value="Tetracyclin repressor-like, C-terminal domain"/>
    <property type="match status" value="1"/>
</dbReference>
<evidence type="ECO:0000256" key="4">
    <source>
        <dbReference type="PROSITE-ProRule" id="PRU00335"/>
    </source>
</evidence>
<gene>
    <name evidence="6" type="ORF">G1H10_06535</name>
</gene>
<dbReference type="GO" id="GO:0000976">
    <property type="term" value="F:transcription cis-regulatory region binding"/>
    <property type="evidence" value="ECO:0007669"/>
    <property type="project" value="TreeGrafter"/>
</dbReference>
<protein>
    <submittedName>
        <fullName evidence="6">TetR/AcrR family transcriptional regulator</fullName>
    </submittedName>
</protein>
<dbReference type="Pfam" id="PF00440">
    <property type="entry name" value="TetR_N"/>
    <property type="match status" value="1"/>
</dbReference>
<organism evidence="6 7">
    <name type="scientific">Phytoactinopolyspora halotolerans</name>
    <dbReference type="NCBI Taxonomy" id="1981512"/>
    <lineage>
        <taxon>Bacteria</taxon>
        <taxon>Bacillati</taxon>
        <taxon>Actinomycetota</taxon>
        <taxon>Actinomycetes</taxon>
        <taxon>Jiangellales</taxon>
        <taxon>Jiangellaceae</taxon>
        <taxon>Phytoactinopolyspora</taxon>
    </lineage>
</organism>
<dbReference type="InterPro" id="IPR001647">
    <property type="entry name" value="HTH_TetR"/>
</dbReference>
<sequence length="212" mass="23375">MEPPSDVPDGTCTIWYVTAGIRGKQALLDAAIDYVAANGIRDRSLREIAAGLGSSHRMLIYHFGSKEGLLVEIVRTMERRQRAVLDELSRQRHDSPTEVARVFWERVTDPALWPHERLFFEIYGRALHGDPAVRPVLDGIVETWIEPLAHALHQAGVDPAQARAHARLGLAVARGLLLDLLATGDRAAVDDAMGMYIAMYETTMPTDPAAST</sequence>
<accession>A0A6L9S511</accession>